<keyword evidence="5" id="KW-0496">Mitochondrion</keyword>
<reference evidence="7 8" key="1">
    <citation type="submission" date="2023-05" db="EMBL/GenBank/DDBJ databases">
        <title>A 100% complete, gapless, phased diploid assembly of the Scenedesmus obliquus UTEX 3031 genome.</title>
        <authorList>
            <person name="Biondi T.C."/>
            <person name="Hanschen E.R."/>
            <person name="Kwon T."/>
            <person name="Eng W."/>
            <person name="Kruse C.P.S."/>
            <person name="Koehler S.I."/>
            <person name="Kunde Y."/>
            <person name="Gleasner C.D."/>
            <person name="You Mak K.T."/>
            <person name="Polle J."/>
            <person name="Hovde B.T."/>
            <person name="Starkenburg S.R."/>
        </authorList>
    </citation>
    <scope>NUCLEOTIDE SEQUENCE [LARGE SCALE GENOMIC DNA]</scope>
    <source>
        <strain evidence="7 8">DOE0152z</strain>
    </source>
</reference>
<keyword evidence="5" id="KW-0472">Membrane</keyword>
<feature type="binding site" evidence="5">
    <location>
        <position position="163"/>
    </location>
    <ligand>
        <name>Mg(2+)</name>
        <dbReference type="ChEBI" id="CHEBI:18420"/>
    </ligand>
</feature>
<evidence type="ECO:0000256" key="6">
    <source>
        <dbReference type="SAM" id="MobiDB-lite"/>
    </source>
</evidence>
<comment type="similarity">
    <text evidence="5">Belongs to the class I-like SAM-binding methyltransferase superfamily. UbiG/COQ3 family.</text>
</comment>
<feature type="binding site" evidence="5">
    <location>
        <position position="89"/>
    </location>
    <ligand>
        <name>S-adenosyl-L-methionine</name>
        <dbReference type="ChEBI" id="CHEBI:59789"/>
    </ligand>
</feature>
<evidence type="ECO:0000256" key="2">
    <source>
        <dbReference type="ARBA" id="ARBA00022679"/>
    </source>
</evidence>
<dbReference type="PANTHER" id="PTHR43464:SF19">
    <property type="entry name" value="UBIQUINONE BIOSYNTHESIS O-METHYLTRANSFERASE, MITOCHONDRIAL"/>
    <property type="match status" value="1"/>
</dbReference>
<organism evidence="7 8">
    <name type="scientific">Tetradesmus obliquus</name>
    <name type="common">Green alga</name>
    <name type="synonym">Acutodesmus obliquus</name>
    <dbReference type="NCBI Taxonomy" id="3088"/>
    <lineage>
        <taxon>Eukaryota</taxon>
        <taxon>Viridiplantae</taxon>
        <taxon>Chlorophyta</taxon>
        <taxon>core chlorophytes</taxon>
        <taxon>Chlorophyceae</taxon>
        <taxon>CS clade</taxon>
        <taxon>Sphaeropleales</taxon>
        <taxon>Scenedesmaceae</taxon>
        <taxon>Tetradesmus</taxon>
    </lineage>
</organism>
<comment type="cofactor">
    <cofactor evidence="5">
        <name>Mg(2+)</name>
        <dbReference type="ChEBI" id="CHEBI:18420"/>
    </cofactor>
</comment>
<comment type="subunit">
    <text evidence="5">Component of a multi-subunit COQ enzyme complex.</text>
</comment>
<evidence type="ECO:0000256" key="4">
    <source>
        <dbReference type="ARBA" id="ARBA00022691"/>
    </source>
</evidence>
<dbReference type="EMBL" id="CP126209">
    <property type="protein sequence ID" value="WIA10247.1"/>
    <property type="molecule type" value="Genomic_DNA"/>
</dbReference>
<dbReference type="EC" id="2.1.1.114" evidence="5"/>
<dbReference type="SUPFAM" id="SSF53335">
    <property type="entry name" value="S-adenosyl-L-methionine-dependent methyltransferases"/>
    <property type="match status" value="1"/>
</dbReference>
<dbReference type="Proteomes" id="UP001244341">
    <property type="component" value="Chromosome 2b"/>
</dbReference>
<dbReference type="InterPro" id="IPR029063">
    <property type="entry name" value="SAM-dependent_MTases_sf"/>
</dbReference>
<feature type="compositionally biased region" description="Low complexity" evidence="6">
    <location>
        <begin position="7"/>
        <end position="16"/>
    </location>
</feature>
<dbReference type="Gene3D" id="3.40.50.150">
    <property type="entry name" value="Vaccinia Virus protein VP39"/>
    <property type="match status" value="1"/>
</dbReference>
<keyword evidence="5" id="KW-0999">Mitochondrion inner membrane</keyword>
<evidence type="ECO:0000256" key="3">
    <source>
        <dbReference type="ARBA" id="ARBA00022688"/>
    </source>
</evidence>
<dbReference type="EC" id="2.1.1.-" evidence="5"/>
<dbReference type="HAMAP" id="MF_00472">
    <property type="entry name" value="UbiG"/>
    <property type="match status" value="1"/>
</dbReference>
<evidence type="ECO:0000256" key="1">
    <source>
        <dbReference type="ARBA" id="ARBA00022603"/>
    </source>
</evidence>
<sequence length="273" mass="28481">MPGHTPSSSSSSSSSSARQRLRSSLDKKEAAKFAALADKWWDSTGGPFAPLHALNAARVAFLRSSLCGLRGLQQQQAQPLRGLRVLDVGCGGGLLSEAVARLGAQVHGIDVSDEGVAAAAAHAAGDPLLAERIRYQKTTLEQLLASPGAAALYDVVMASEVIEHVKQPGQFLCDLAAAAAPGGQVFITTLNRTPAAYGLAIVAAEYLLRFVPAGTHDWHKFITPQELAMMGTDAGLRLELLSGMSLQPGSGQFSLGQDTSINYAAMLSKTSSA</sequence>
<comment type="catalytic activity">
    <reaction evidence="5">
        <text>a 3-demethylubiquinol + S-adenosyl-L-methionine = a ubiquinol + S-adenosyl-L-homocysteine + H(+)</text>
        <dbReference type="Rhea" id="RHEA:44380"/>
        <dbReference type="Rhea" id="RHEA-COMP:9566"/>
        <dbReference type="Rhea" id="RHEA-COMP:10914"/>
        <dbReference type="ChEBI" id="CHEBI:15378"/>
        <dbReference type="ChEBI" id="CHEBI:17976"/>
        <dbReference type="ChEBI" id="CHEBI:57856"/>
        <dbReference type="ChEBI" id="CHEBI:59789"/>
        <dbReference type="ChEBI" id="CHEBI:84422"/>
        <dbReference type="EC" id="2.1.1.64"/>
    </reaction>
</comment>
<evidence type="ECO:0000313" key="7">
    <source>
        <dbReference type="EMBL" id="WIA10247.1"/>
    </source>
</evidence>
<name>A0ABY8TPF1_TETOB</name>
<gene>
    <name evidence="5" type="primary">COQ3</name>
    <name evidence="7" type="ORF">OEZ85_010447</name>
</gene>
<dbReference type="CDD" id="cd02440">
    <property type="entry name" value="AdoMet_MTases"/>
    <property type="match status" value="1"/>
</dbReference>
<feature type="binding site" evidence="5">
    <location>
        <position position="160"/>
    </location>
    <ligand>
        <name>Mg(2+)</name>
        <dbReference type="ChEBI" id="CHEBI:18420"/>
    </ligand>
</feature>
<keyword evidence="3 5" id="KW-0831">Ubiquinone biosynthesis</keyword>
<keyword evidence="8" id="KW-1185">Reference proteome</keyword>
<comment type="subcellular location">
    <subcellularLocation>
        <location evidence="5">Mitochondrion inner membrane</location>
        <topology evidence="5">Peripheral membrane protein</topology>
        <orientation evidence="5">Matrix side</orientation>
    </subcellularLocation>
</comment>
<accession>A0ABY8TPF1</accession>
<comment type="catalytic activity">
    <reaction evidence="5">
        <text>a 3,4-dihydroxy-5-(all-trans-polyprenyl)benzoate + S-adenosyl-L-methionine = a 4-hydroxy-3-methoxy-5-(all-trans-polyprenyl)benzoate + S-adenosyl-L-homocysteine + H(+)</text>
        <dbReference type="Rhea" id="RHEA:44452"/>
        <dbReference type="Rhea" id="RHEA-COMP:10930"/>
        <dbReference type="Rhea" id="RHEA-COMP:10931"/>
        <dbReference type="ChEBI" id="CHEBI:15378"/>
        <dbReference type="ChEBI" id="CHEBI:57856"/>
        <dbReference type="ChEBI" id="CHEBI:59789"/>
        <dbReference type="ChEBI" id="CHEBI:64694"/>
        <dbReference type="ChEBI" id="CHEBI:84443"/>
        <dbReference type="EC" id="2.1.1.114"/>
    </reaction>
</comment>
<dbReference type="EC" id="2.1.1.64" evidence="5"/>
<keyword evidence="5" id="KW-0479">Metal-binding</keyword>
<keyword evidence="4 5" id="KW-0949">S-adenosyl-L-methionine</keyword>
<dbReference type="NCBIfam" id="TIGR01983">
    <property type="entry name" value="UbiG"/>
    <property type="match status" value="1"/>
</dbReference>
<evidence type="ECO:0000256" key="5">
    <source>
        <dbReference type="HAMAP-Rule" id="MF_03190"/>
    </source>
</evidence>
<comment type="catalytic activity">
    <reaction evidence="5">
        <text>a 3-demethylubiquinone + S-adenosyl-L-methionine = a ubiquinone + S-adenosyl-L-homocysteine</text>
        <dbReference type="Rhea" id="RHEA:81215"/>
        <dbReference type="Rhea" id="RHEA-COMP:9565"/>
        <dbReference type="Rhea" id="RHEA-COMP:19654"/>
        <dbReference type="ChEBI" id="CHEBI:16389"/>
        <dbReference type="ChEBI" id="CHEBI:57856"/>
        <dbReference type="ChEBI" id="CHEBI:59789"/>
        <dbReference type="ChEBI" id="CHEBI:231825"/>
    </reaction>
</comment>
<feature type="region of interest" description="Disordered" evidence="6">
    <location>
        <begin position="1"/>
        <end position="24"/>
    </location>
</feature>
<comment type="function">
    <text evidence="5">O-methyltransferase required for two non-consecutive steps during ubiquinone biosynthesis. Catalyzes the 2 O-methylation of 3,4-dihydroxy-5-(all-trans-polyprenyl)benzoic acid into 4-hydroxy-3-methoxy-5-(all-trans-polyprenyl)benzoic acid. Also catalyzes the last step of ubiquinone biosynthesis by mediating methylation of 3-demethylubiquinone into ubiquinone. Also able to mediate the methylation of 3-demethylubiquinol into ubiquinol.</text>
</comment>
<feature type="binding site" evidence="5">
    <location>
        <position position="58"/>
    </location>
    <ligand>
        <name>S-adenosyl-L-methionine</name>
        <dbReference type="ChEBI" id="CHEBI:59789"/>
    </ligand>
</feature>
<proteinExistence type="inferred from homology"/>
<dbReference type="Pfam" id="PF13489">
    <property type="entry name" value="Methyltransf_23"/>
    <property type="match status" value="1"/>
</dbReference>
<keyword evidence="2 5" id="KW-0808">Transferase</keyword>
<evidence type="ECO:0000313" key="8">
    <source>
        <dbReference type="Proteomes" id="UP001244341"/>
    </source>
</evidence>
<dbReference type="InterPro" id="IPR010233">
    <property type="entry name" value="UbiG_MeTrfase"/>
</dbReference>
<comment type="pathway">
    <text evidence="5">Cofactor biosynthesis; ubiquinone biosynthesis.</text>
</comment>
<keyword evidence="5" id="KW-0460">Magnesium</keyword>
<keyword evidence="1 5" id="KW-0489">Methyltransferase</keyword>
<feature type="binding site" evidence="5">
    <location>
        <position position="159"/>
    </location>
    <ligand>
        <name>S-adenosyl-L-methionine</name>
        <dbReference type="ChEBI" id="CHEBI:59789"/>
    </ligand>
</feature>
<dbReference type="PANTHER" id="PTHR43464">
    <property type="entry name" value="METHYLTRANSFERASE"/>
    <property type="match status" value="1"/>
</dbReference>
<feature type="binding site" evidence="5">
    <location>
        <position position="110"/>
    </location>
    <ligand>
        <name>S-adenosyl-L-methionine</name>
        <dbReference type="ChEBI" id="CHEBI:59789"/>
    </ligand>
</feature>
<feature type="binding site" evidence="5">
    <location>
        <position position="164"/>
    </location>
    <ligand>
        <name>Mg(2+)</name>
        <dbReference type="ChEBI" id="CHEBI:18420"/>
    </ligand>
</feature>
<protein>
    <recommendedName>
        <fullName evidence="5">Ubiquinone biosynthesis O-methyltransferase, mitochondrial</fullName>
    </recommendedName>
    <alternativeName>
        <fullName evidence="5">3-demethylubiquinol 3-O-methyltransferase</fullName>
        <ecNumber evidence="5">2.1.1.64</ecNumber>
    </alternativeName>
    <alternativeName>
        <fullName evidence="5">3-demethylubiquinone 3-O-methyltransferase</fullName>
        <ecNumber evidence="5">2.1.1.-</ecNumber>
    </alternativeName>
    <alternativeName>
        <fullName evidence="5">Polyprenyldihydroxybenzoate methyltransferase</fullName>
        <ecNumber evidence="5">2.1.1.114</ecNumber>
    </alternativeName>
</protein>